<dbReference type="InterPro" id="IPR012495">
    <property type="entry name" value="TadE-like_dom"/>
</dbReference>
<accession>A0ABP7EPV1</accession>
<dbReference type="RefSeq" id="WP_344965992.1">
    <property type="nucleotide sequence ID" value="NZ_BAABDS010000051.1"/>
</dbReference>
<evidence type="ECO:0000313" key="3">
    <source>
        <dbReference type="EMBL" id="GAA3722573.1"/>
    </source>
</evidence>
<keyword evidence="4" id="KW-1185">Reference proteome</keyword>
<gene>
    <name evidence="3" type="ORF">GCM10022421_34170</name>
</gene>
<organism evidence="3 4">
    <name type="scientific">Oceanisphaera sediminis</name>
    <dbReference type="NCBI Taxonomy" id="981381"/>
    <lineage>
        <taxon>Bacteria</taxon>
        <taxon>Pseudomonadati</taxon>
        <taxon>Pseudomonadota</taxon>
        <taxon>Gammaproteobacteria</taxon>
        <taxon>Aeromonadales</taxon>
        <taxon>Aeromonadaceae</taxon>
        <taxon>Oceanisphaera</taxon>
    </lineage>
</organism>
<evidence type="ECO:0000259" key="2">
    <source>
        <dbReference type="Pfam" id="PF07811"/>
    </source>
</evidence>
<evidence type="ECO:0000256" key="1">
    <source>
        <dbReference type="SAM" id="Phobius"/>
    </source>
</evidence>
<reference evidence="4" key="1">
    <citation type="journal article" date="2019" name="Int. J. Syst. Evol. Microbiol.">
        <title>The Global Catalogue of Microorganisms (GCM) 10K type strain sequencing project: providing services to taxonomists for standard genome sequencing and annotation.</title>
        <authorList>
            <consortium name="The Broad Institute Genomics Platform"/>
            <consortium name="The Broad Institute Genome Sequencing Center for Infectious Disease"/>
            <person name="Wu L."/>
            <person name="Ma J."/>
        </authorList>
    </citation>
    <scope>NUCLEOTIDE SEQUENCE [LARGE SCALE GENOMIC DNA]</scope>
    <source>
        <strain evidence="4">JCM 17329</strain>
    </source>
</reference>
<sequence length="157" mass="17714">MNRYNFKLPRHQQGLAAVEATIVLPIILLMMLAIGEFGRMLYQYNSLTKVVRAGSHIVLDSDNYADITARNEREDKIKNLILYGSETGSSQPVLPGLAADDISFTYIELPIDSGDFYYQVRVDYDWTPVFGSTFNTFFGNSLSLSFPLKTSITVREL</sequence>
<dbReference type="Pfam" id="PF07811">
    <property type="entry name" value="TadE"/>
    <property type="match status" value="1"/>
</dbReference>
<protein>
    <recommendedName>
        <fullName evidence="2">TadE-like domain-containing protein</fullName>
    </recommendedName>
</protein>
<feature type="transmembrane region" description="Helical" evidence="1">
    <location>
        <begin position="20"/>
        <end position="42"/>
    </location>
</feature>
<keyword evidence="1" id="KW-0472">Membrane</keyword>
<feature type="domain" description="TadE-like" evidence="2">
    <location>
        <begin position="14"/>
        <end position="54"/>
    </location>
</feature>
<comment type="caution">
    <text evidence="3">The sequence shown here is derived from an EMBL/GenBank/DDBJ whole genome shotgun (WGS) entry which is preliminary data.</text>
</comment>
<proteinExistence type="predicted"/>
<keyword evidence="1" id="KW-0812">Transmembrane</keyword>
<name>A0ABP7EPV1_9GAMM</name>
<dbReference type="EMBL" id="BAABDS010000051">
    <property type="protein sequence ID" value="GAA3722573.1"/>
    <property type="molecule type" value="Genomic_DNA"/>
</dbReference>
<keyword evidence="1" id="KW-1133">Transmembrane helix</keyword>
<evidence type="ECO:0000313" key="4">
    <source>
        <dbReference type="Proteomes" id="UP001501479"/>
    </source>
</evidence>
<dbReference type="Proteomes" id="UP001501479">
    <property type="component" value="Unassembled WGS sequence"/>
</dbReference>